<dbReference type="GO" id="GO:0005739">
    <property type="term" value="C:mitochondrion"/>
    <property type="evidence" value="ECO:0007669"/>
    <property type="project" value="TreeGrafter"/>
</dbReference>
<evidence type="ECO:0000256" key="1">
    <source>
        <dbReference type="ARBA" id="ARBA00023002"/>
    </source>
</evidence>
<comment type="caution">
    <text evidence="5">The sequence shown here is derived from an EMBL/GenBank/DDBJ whole genome shotgun (WGS) entry which is preliminary data.</text>
</comment>
<feature type="domain" description="FAD-binding FR-type" evidence="4">
    <location>
        <begin position="21"/>
        <end position="181"/>
    </location>
</feature>
<reference evidence="5 6" key="1">
    <citation type="submission" date="2015-06" db="EMBL/GenBank/DDBJ databases">
        <title>Talaromyces atroroseus IBT 11181 draft genome.</title>
        <authorList>
            <person name="Rasmussen K.B."/>
            <person name="Rasmussen S."/>
            <person name="Petersen B."/>
            <person name="Sicheritz-Ponten T."/>
            <person name="Mortensen U.H."/>
            <person name="Thrane U."/>
        </authorList>
    </citation>
    <scope>NUCLEOTIDE SEQUENCE [LARGE SCALE GENOMIC DNA]</scope>
    <source>
        <strain evidence="5 6">IBT 11181</strain>
    </source>
</reference>
<organism evidence="5 6">
    <name type="scientific">Talaromyces atroroseus</name>
    <dbReference type="NCBI Taxonomy" id="1441469"/>
    <lineage>
        <taxon>Eukaryota</taxon>
        <taxon>Fungi</taxon>
        <taxon>Dikarya</taxon>
        <taxon>Ascomycota</taxon>
        <taxon>Pezizomycotina</taxon>
        <taxon>Eurotiomycetes</taxon>
        <taxon>Eurotiomycetidae</taxon>
        <taxon>Eurotiales</taxon>
        <taxon>Trichocomaceae</taxon>
        <taxon>Talaromyces</taxon>
        <taxon>Talaromyces sect. Trachyspermi</taxon>
    </lineage>
</organism>
<keyword evidence="6" id="KW-1185">Reference proteome</keyword>
<dbReference type="SUPFAM" id="SSF63380">
    <property type="entry name" value="Riboflavin synthase domain-like"/>
    <property type="match status" value="1"/>
</dbReference>
<dbReference type="Gene3D" id="3.40.50.80">
    <property type="entry name" value="Nucleotide-binding domain of ferredoxin-NADP reductase (FNR) module"/>
    <property type="match status" value="1"/>
</dbReference>
<dbReference type="SUPFAM" id="SSF52343">
    <property type="entry name" value="Ferredoxin reductase-like, C-terminal NADP-linked domain"/>
    <property type="match status" value="1"/>
</dbReference>
<dbReference type="GeneID" id="31004571"/>
<name>A0A225AFW2_TALAT</name>
<evidence type="ECO:0000259" key="4">
    <source>
        <dbReference type="PROSITE" id="PS51384"/>
    </source>
</evidence>
<dbReference type="CDD" id="cd00322">
    <property type="entry name" value="FNR_like"/>
    <property type="match status" value="1"/>
</dbReference>
<dbReference type="InterPro" id="IPR039261">
    <property type="entry name" value="FNR_nucleotide-bd"/>
</dbReference>
<evidence type="ECO:0000256" key="2">
    <source>
        <dbReference type="ARBA" id="ARBA00023027"/>
    </source>
</evidence>
<evidence type="ECO:0000313" key="6">
    <source>
        <dbReference type="Proteomes" id="UP000214365"/>
    </source>
</evidence>
<sequence>MAPRKDSLPHETRTAAEPRQNKLHTVRLAHIEQINRSVRLLRLSLTPEVPLGEDTSDEQIPPPEDFSFLPGQWLDVHIPGISQAGGFTITSTPADAQPLPAPDPTIIQDGTEQLLHQQGEFGVPSAGSDGRYPYVELAVQDSPANPSAAWLWRPRAEILGKDLKVRVGGSFVWPPAALSMDRIRRVVFVAGGVGINPLISILSHLTEPKQNSTVPLPDTSPKHPLNIDFLYTTRLPTNNKTSPQQHDGSILEQILFLPRLRNIAQRLTNANHPSNIKLTLNLFLTNTSSSSSSSSPPATDFLANSNNSRTIRVHNRRINKDDLNNATASQRDGDGKSVAEDTVCYVCGPPPMTDEFVQYLETLVGKERVLYEKWW</sequence>
<dbReference type="InterPro" id="IPR017927">
    <property type="entry name" value="FAD-bd_FR_type"/>
</dbReference>
<dbReference type="InterPro" id="IPR052128">
    <property type="entry name" value="Oxidoreductase_NAD-binding"/>
</dbReference>
<dbReference type="OrthoDB" id="436496at2759"/>
<dbReference type="AlphaFoldDB" id="A0A225AFW2"/>
<dbReference type="STRING" id="1441469.A0A225AFW2"/>
<accession>A0A225AFW2</accession>
<proteinExistence type="predicted"/>
<gene>
    <name evidence="5" type="ORF">UA08_04816</name>
</gene>
<feature type="compositionally biased region" description="Basic and acidic residues" evidence="3">
    <location>
        <begin position="1"/>
        <end position="20"/>
    </location>
</feature>
<keyword evidence="2" id="KW-0520">NAD</keyword>
<feature type="region of interest" description="Disordered" evidence="3">
    <location>
        <begin position="1"/>
        <end position="21"/>
    </location>
</feature>
<evidence type="ECO:0000313" key="5">
    <source>
        <dbReference type="EMBL" id="OKL60242.1"/>
    </source>
</evidence>
<dbReference type="InterPro" id="IPR017938">
    <property type="entry name" value="Riboflavin_synthase-like_b-brl"/>
</dbReference>
<evidence type="ECO:0000256" key="3">
    <source>
        <dbReference type="SAM" id="MobiDB-lite"/>
    </source>
</evidence>
<dbReference type="EMBL" id="LFMY01000006">
    <property type="protein sequence ID" value="OKL60242.1"/>
    <property type="molecule type" value="Genomic_DNA"/>
</dbReference>
<dbReference type="GO" id="GO:0016491">
    <property type="term" value="F:oxidoreductase activity"/>
    <property type="evidence" value="ECO:0007669"/>
    <property type="project" value="UniProtKB-KW"/>
</dbReference>
<dbReference type="PROSITE" id="PS51384">
    <property type="entry name" value="FAD_FR"/>
    <property type="match status" value="1"/>
</dbReference>
<protein>
    <recommendedName>
        <fullName evidence="4">FAD-binding FR-type domain-containing protein</fullName>
    </recommendedName>
</protein>
<dbReference type="Proteomes" id="UP000214365">
    <property type="component" value="Unassembled WGS sequence"/>
</dbReference>
<dbReference type="PANTHER" id="PTHR46505:SF1">
    <property type="entry name" value="OXIDOREDUCTASE NAD-BINDING DOMAIN-CONTAINING PROTEIN 1"/>
    <property type="match status" value="1"/>
</dbReference>
<dbReference type="RefSeq" id="XP_020120363.1">
    <property type="nucleotide sequence ID" value="XM_020267127.1"/>
</dbReference>
<keyword evidence="1" id="KW-0560">Oxidoreductase</keyword>
<dbReference type="PANTHER" id="PTHR46505">
    <property type="entry name" value="OXIDOREDUCTASE NAD-BINDING DOMAIN-CONTAINING PROTEIN 1"/>
    <property type="match status" value="1"/>
</dbReference>